<evidence type="ECO:0000259" key="2">
    <source>
        <dbReference type="Pfam" id="PF02225"/>
    </source>
</evidence>
<dbReference type="PANTHER" id="PTHR12147:SF26">
    <property type="entry name" value="PEPTIDASE M28 DOMAIN-CONTAINING PROTEIN"/>
    <property type="match status" value="1"/>
</dbReference>
<protein>
    <submittedName>
        <fullName evidence="4">Uncharacterized lipoprotein aminopeptidase LpqL</fullName>
    </submittedName>
</protein>
<accession>A0A6J4TUD5</accession>
<dbReference type="GO" id="GO:0004177">
    <property type="term" value="F:aminopeptidase activity"/>
    <property type="evidence" value="ECO:0007669"/>
    <property type="project" value="UniProtKB-KW"/>
</dbReference>
<evidence type="ECO:0000256" key="1">
    <source>
        <dbReference type="SAM" id="SignalP"/>
    </source>
</evidence>
<evidence type="ECO:0000259" key="3">
    <source>
        <dbReference type="Pfam" id="PF04389"/>
    </source>
</evidence>
<dbReference type="InterPro" id="IPR046450">
    <property type="entry name" value="PA_dom_sf"/>
</dbReference>
<feature type="domain" description="PA" evidence="2">
    <location>
        <begin position="143"/>
        <end position="229"/>
    </location>
</feature>
<keyword evidence="1" id="KW-0732">Signal</keyword>
<dbReference type="InterPro" id="IPR003137">
    <property type="entry name" value="PA_domain"/>
</dbReference>
<proteinExistence type="predicted"/>
<feature type="signal peptide" evidence="1">
    <location>
        <begin position="1"/>
        <end position="21"/>
    </location>
</feature>
<organism evidence="4">
    <name type="scientific">uncultured Solirubrobacteraceae bacterium</name>
    <dbReference type="NCBI Taxonomy" id="1162706"/>
    <lineage>
        <taxon>Bacteria</taxon>
        <taxon>Bacillati</taxon>
        <taxon>Actinomycetota</taxon>
        <taxon>Thermoleophilia</taxon>
        <taxon>Solirubrobacterales</taxon>
        <taxon>Solirubrobacteraceae</taxon>
        <taxon>environmental samples</taxon>
    </lineage>
</organism>
<dbReference type="PANTHER" id="PTHR12147">
    <property type="entry name" value="METALLOPEPTIDASE M28 FAMILY MEMBER"/>
    <property type="match status" value="1"/>
</dbReference>
<dbReference type="PROSITE" id="PS51257">
    <property type="entry name" value="PROKAR_LIPOPROTEIN"/>
    <property type="match status" value="1"/>
</dbReference>
<dbReference type="SUPFAM" id="SSF53187">
    <property type="entry name" value="Zn-dependent exopeptidases"/>
    <property type="match status" value="1"/>
</dbReference>
<feature type="chain" id="PRO_5026774494" evidence="1">
    <location>
        <begin position="22"/>
        <end position="466"/>
    </location>
</feature>
<reference evidence="4" key="1">
    <citation type="submission" date="2020-02" db="EMBL/GenBank/DDBJ databases">
        <authorList>
            <person name="Meier V. D."/>
        </authorList>
    </citation>
    <scope>NUCLEOTIDE SEQUENCE</scope>
    <source>
        <strain evidence="4">AVDCRST_MAG30</strain>
    </source>
</reference>
<dbReference type="Gene3D" id="3.50.30.30">
    <property type="match status" value="1"/>
</dbReference>
<dbReference type="EMBL" id="CADCVS010000508">
    <property type="protein sequence ID" value="CAA9531807.1"/>
    <property type="molecule type" value="Genomic_DNA"/>
</dbReference>
<keyword evidence="4" id="KW-0031">Aminopeptidase</keyword>
<gene>
    <name evidence="4" type="ORF">AVDCRST_MAG30-3861</name>
</gene>
<evidence type="ECO:0000313" key="4">
    <source>
        <dbReference type="EMBL" id="CAA9531807.1"/>
    </source>
</evidence>
<dbReference type="Pfam" id="PF02225">
    <property type="entry name" value="PA"/>
    <property type="match status" value="1"/>
</dbReference>
<keyword evidence="4" id="KW-0378">Hydrolase</keyword>
<dbReference type="Pfam" id="PF04389">
    <property type="entry name" value="Peptidase_M28"/>
    <property type="match status" value="1"/>
</dbReference>
<feature type="domain" description="Peptidase M28" evidence="3">
    <location>
        <begin position="250"/>
        <end position="459"/>
    </location>
</feature>
<dbReference type="InterPro" id="IPR007484">
    <property type="entry name" value="Peptidase_M28"/>
</dbReference>
<keyword evidence="4" id="KW-0645">Protease</keyword>
<dbReference type="GO" id="GO:0008235">
    <property type="term" value="F:metalloexopeptidase activity"/>
    <property type="evidence" value="ECO:0007669"/>
    <property type="project" value="InterPro"/>
</dbReference>
<keyword evidence="4" id="KW-0449">Lipoprotein</keyword>
<sequence>MRLLLALLLTVGAAVALTACAGDDEAPARPAQAQAPFAPAPLTSAGLRRAVGTRGLVGHLRRLQAIAREHGGNRAAGTPGGEASIDMVAGRLRAAGYRVRLQDVPFPFFEERARPRVSADGRALRARADIATLAYSAGGRADGRAVRVPGLGCAAEQHAGVGRGDVAVVRRGTCTLRTKARLAEAAGATAVLIVNSGGPGETAPFAGTLGSPGVGIPVVGTSTAAGEALASARRVTVAVDATSERRTTRNVIADTPRGAKPGTVMLGAHVDSVTEGPGINDNGTGVATLLEIAERMAEREAPGRRVRFAFWGAEELGLHGSRRYVRTLPDDRREALGAYINLDMTGSPNPVRFVYDSARAPRGSARIERVLRAHFRSARLAVDETGMRGGSDHAPFLRAGVPAGGLFTGAGGAKSAEQARRFGGRAGRPLDRCYHRACDTVANVDRRVLGQMADAAAHAVVALSRR</sequence>
<dbReference type="Gene3D" id="3.40.630.10">
    <property type="entry name" value="Zn peptidases"/>
    <property type="match status" value="1"/>
</dbReference>
<dbReference type="InterPro" id="IPR045175">
    <property type="entry name" value="M28_fam"/>
</dbReference>
<dbReference type="GO" id="GO:0006508">
    <property type="term" value="P:proteolysis"/>
    <property type="evidence" value="ECO:0007669"/>
    <property type="project" value="InterPro"/>
</dbReference>
<dbReference type="AlphaFoldDB" id="A0A6J4TUD5"/>
<dbReference type="SUPFAM" id="SSF52025">
    <property type="entry name" value="PA domain"/>
    <property type="match status" value="1"/>
</dbReference>
<name>A0A6J4TUD5_9ACTN</name>